<evidence type="ECO:0000259" key="1">
    <source>
        <dbReference type="Pfam" id="PF07734"/>
    </source>
</evidence>
<dbReference type="EMBL" id="HG994357">
    <property type="protein sequence ID" value="CAF2128554.1"/>
    <property type="molecule type" value="Genomic_DNA"/>
</dbReference>
<organism evidence="2">
    <name type="scientific">Brassica napus</name>
    <name type="common">Rape</name>
    <dbReference type="NCBI Taxonomy" id="3708"/>
    <lineage>
        <taxon>Eukaryota</taxon>
        <taxon>Viridiplantae</taxon>
        <taxon>Streptophyta</taxon>
        <taxon>Embryophyta</taxon>
        <taxon>Tracheophyta</taxon>
        <taxon>Spermatophyta</taxon>
        <taxon>Magnoliopsida</taxon>
        <taxon>eudicotyledons</taxon>
        <taxon>Gunneridae</taxon>
        <taxon>Pentapetalae</taxon>
        <taxon>rosids</taxon>
        <taxon>malvids</taxon>
        <taxon>Brassicales</taxon>
        <taxon>Brassicaceae</taxon>
        <taxon>Brassiceae</taxon>
        <taxon>Brassica</taxon>
    </lineage>
</organism>
<evidence type="ECO:0000313" key="2">
    <source>
        <dbReference type="EMBL" id="CAF2128554.1"/>
    </source>
</evidence>
<gene>
    <name evidence="2" type="ORF">DARMORV10_A03P43220.1</name>
</gene>
<dbReference type="AlphaFoldDB" id="A0A816VYU0"/>
<name>A0A816VYU0_BRANA</name>
<proteinExistence type="predicted"/>
<feature type="domain" description="F-box associated beta-propeller type 1" evidence="1">
    <location>
        <begin position="47"/>
        <end position="146"/>
    </location>
</feature>
<protein>
    <submittedName>
        <fullName evidence="2">(rape) hypothetical protein</fullName>
    </submittedName>
</protein>
<accession>A0A816VYU0</accession>
<reference evidence="2" key="1">
    <citation type="submission" date="2021-01" db="EMBL/GenBank/DDBJ databases">
        <authorList>
            <consortium name="Genoscope - CEA"/>
            <person name="William W."/>
        </authorList>
    </citation>
    <scope>NUCLEOTIDE SEQUENCE</scope>
</reference>
<dbReference type="Proteomes" id="UP001295469">
    <property type="component" value="Chromosome A03"/>
</dbReference>
<dbReference type="InterPro" id="IPR006527">
    <property type="entry name" value="F-box-assoc_dom_typ1"/>
</dbReference>
<dbReference type="Pfam" id="PF07734">
    <property type="entry name" value="FBA_1"/>
    <property type="match status" value="1"/>
</dbReference>
<sequence>MLSSESFVKKHSANAPKDESLCITLINSRVRLQLCMLGFLLPDVLMGEDESSSELQVWVTTSSGSWNKSLAVIGLGYIDMLKDMIPRGISFLADEQKKVVMCLNRENNFNILRENKHILKEHLGGGSKCISSPAVLMNYPPSLARIRQGTFLGDAKGKRKACDL</sequence>